<protein>
    <recommendedName>
        <fullName evidence="8">Tubulin-specific chaperone D</fullName>
    </recommendedName>
</protein>
<evidence type="ECO:0008006" key="8">
    <source>
        <dbReference type="Google" id="ProtNLM"/>
    </source>
</evidence>
<keyword evidence="1" id="KW-0143">Chaperone</keyword>
<dbReference type="GO" id="GO:0007021">
    <property type="term" value="P:tubulin complex assembly"/>
    <property type="evidence" value="ECO:0007669"/>
    <property type="project" value="InterPro"/>
</dbReference>
<name>A0A9P7BN17_RHIOR</name>
<organism evidence="6 7">
    <name type="scientific">Rhizopus oryzae</name>
    <name type="common">Mucormycosis agent</name>
    <name type="synonym">Rhizopus arrhizus var. delemar</name>
    <dbReference type="NCBI Taxonomy" id="64495"/>
    <lineage>
        <taxon>Eukaryota</taxon>
        <taxon>Fungi</taxon>
        <taxon>Fungi incertae sedis</taxon>
        <taxon>Mucoromycota</taxon>
        <taxon>Mucoromycotina</taxon>
        <taxon>Mucoromycetes</taxon>
        <taxon>Mucorales</taxon>
        <taxon>Mucorineae</taxon>
        <taxon>Rhizopodaceae</taxon>
        <taxon>Rhizopus</taxon>
    </lineage>
</organism>
<dbReference type="GO" id="GO:0048487">
    <property type="term" value="F:beta-tubulin binding"/>
    <property type="evidence" value="ECO:0007669"/>
    <property type="project" value="InterPro"/>
</dbReference>
<dbReference type="PROSITE" id="PS50077">
    <property type="entry name" value="HEAT_REPEAT"/>
    <property type="match status" value="1"/>
</dbReference>
<dbReference type="InterPro" id="IPR011989">
    <property type="entry name" value="ARM-like"/>
</dbReference>
<feature type="repeat" description="HEAT" evidence="2">
    <location>
        <begin position="168"/>
        <end position="205"/>
    </location>
</feature>
<sequence length="956" mass="107985">MLNLCKRYIRSTGKERDGASLLVARLLSRQDLSDDYLIPFIEWSKERLMDGTDVFEVAGILQSFCFIYQLSPRLVLLPTLDEHILPLLTMPFFDEYANNSLIRKLRTKLTQRVGLAYLKPKVAKWRYQRGSRSLRNNLEGNTNTSSTRKEEEEDDEDEDDISESLEIIIEILLNGLRDKDTIVRWSAAKGIGRITQRLPQELAEDVVSSLLELFEENTFLNKSVNMLDLSAVSDSTWHGASLAVAELARRGLLLPERLKETIPWIIKGLKFDIKRGSHSIGAHVRDACCYVCWAFARAYAPEIIKPFVKEIAQNLVVVSVFDREINVRRASSAAFQENVGRQGIFPHGIEIIQVADYFSLGNRNNSFLSIAAEIAKFEEYRYHLIHHLITVTARHWDKAMRVLASKALYNLVPLDPSYFISTCLPMLIPSTTSSDMQLSHGALLATAEISLSLWETNNQDVRASYLQQSTSLVPVISNLPTRSLTTFGSEHIREAACHLITCLCTTKLAFDKHISCIKKVVWTSLERKEENVQEFAVTAFGAIAKAYGVEKQEIDEILCKVEISNPMFYGRRGFALALGTLDYRQYKDWMHDVLIQLCNASQVQQDHQANDAEAKRNSVLGLSQILLGLDEDLKKVISYDDFQYLMTSLTQCLNDYSVDQRGDVGSWVRIATMKLLDFLLPCVSRLDSLEDSSTKYLSEKTTAVFISALLKQSVERIDKVRACAGKVLCNLIFGNVDISMPAKEDLANSIHRDLNWSAPSDVYPVMVSLLKTPEYRLELLTGLITSAGGLTESLVRHSSTCLIDYMDSLSAEDATNTSLESLFKVFIDIFVKYEKQDRVTIPLLDVTGLLYESGTLLNITDEKLYIGLASIDESQVKVKAMQQLLSFLVHSFPRIRIEVSDQLFTQLSVSEEDYSEAMDIITGTDWTQSLENVKAKRDQLYPLLNIPKPVLMKKPA</sequence>
<dbReference type="InterPro" id="IPR021133">
    <property type="entry name" value="HEAT_type_2"/>
</dbReference>
<feature type="domain" description="Tubulin-folding cofactor D C-terminal" evidence="4">
    <location>
        <begin position="705"/>
        <end position="864"/>
    </location>
</feature>
<gene>
    <name evidence="6" type="ORF">G6F64_010099</name>
</gene>
<dbReference type="EMBL" id="JAANQT010001996">
    <property type="protein sequence ID" value="KAG1303409.1"/>
    <property type="molecule type" value="Genomic_DNA"/>
</dbReference>
<dbReference type="SUPFAM" id="SSF48371">
    <property type="entry name" value="ARM repeat"/>
    <property type="match status" value="1"/>
</dbReference>
<evidence type="ECO:0000259" key="5">
    <source>
        <dbReference type="Pfam" id="PF25767"/>
    </source>
</evidence>
<evidence type="ECO:0000313" key="6">
    <source>
        <dbReference type="EMBL" id="KAG1303409.1"/>
    </source>
</evidence>
<dbReference type="GO" id="GO:0005096">
    <property type="term" value="F:GTPase activator activity"/>
    <property type="evidence" value="ECO:0007669"/>
    <property type="project" value="InterPro"/>
</dbReference>
<feature type="region of interest" description="Disordered" evidence="3">
    <location>
        <begin position="134"/>
        <end position="160"/>
    </location>
</feature>
<accession>A0A9P7BN17</accession>
<reference evidence="6" key="1">
    <citation type="journal article" date="2020" name="Microb. Genom.">
        <title>Genetic diversity of clinical and environmental Mucorales isolates obtained from an investigation of mucormycosis cases among solid organ transplant recipients.</title>
        <authorList>
            <person name="Nguyen M.H."/>
            <person name="Kaul D."/>
            <person name="Muto C."/>
            <person name="Cheng S.J."/>
            <person name="Richter R.A."/>
            <person name="Bruno V.M."/>
            <person name="Liu G."/>
            <person name="Beyhan S."/>
            <person name="Sundermann A.J."/>
            <person name="Mounaud S."/>
            <person name="Pasculle A.W."/>
            <person name="Nierman W.C."/>
            <person name="Driscoll E."/>
            <person name="Cumbie R."/>
            <person name="Clancy C.J."/>
            <person name="Dupont C.L."/>
        </authorList>
    </citation>
    <scope>NUCLEOTIDE SEQUENCE</scope>
    <source>
        <strain evidence="6">GL11</strain>
    </source>
</reference>
<dbReference type="InterPro" id="IPR033162">
    <property type="entry name" value="TBCD"/>
</dbReference>
<evidence type="ECO:0000313" key="7">
    <source>
        <dbReference type="Proteomes" id="UP000716291"/>
    </source>
</evidence>
<dbReference type="PANTHER" id="PTHR12658">
    <property type="entry name" value="BETA-TUBULIN COFACTOR D"/>
    <property type="match status" value="1"/>
</dbReference>
<evidence type="ECO:0000256" key="1">
    <source>
        <dbReference type="ARBA" id="ARBA00023186"/>
    </source>
</evidence>
<proteinExistence type="predicted"/>
<dbReference type="Pfam" id="PF12612">
    <property type="entry name" value="TFCD_C"/>
    <property type="match status" value="1"/>
</dbReference>
<dbReference type="GO" id="GO:0000226">
    <property type="term" value="P:microtubule cytoskeleton organization"/>
    <property type="evidence" value="ECO:0007669"/>
    <property type="project" value="TreeGrafter"/>
</dbReference>
<feature type="compositionally biased region" description="Polar residues" evidence="3">
    <location>
        <begin position="134"/>
        <end position="146"/>
    </location>
</feature>
<dbReference type="InterPro" id="IPR058033">
    <property type="entry name" value="ARM_TBCD_2nd"/>
</dbReference>
<feature type="compositionally biased region" description="Acidic residues" evidence="3">
    <location>
        <begin position="151"/>
        <end position="160"/>
    </location>
</feature>
<dbReference type="InterPro" id="IPR016024">
    <property type="entry name" value="ARM-type_fold"/>
</dbReference>
<dbReference type="Proteomes" id="UP000716291">
    <property type="component" value="Unassembled WGS sequence"/>
</dbReference>
<evidence type="ECO:0000259" key="4">
    <source>
        <dbReference type="Pfam" id="PF12612"/>
    </source>
</evidence>
<keyword evidence="7" id="KW-1185">Reference proteome</keyword>
<dbReference type="InterPro" id="IPR022577">
    <property type="entry name" value="TBCD_C"/>
</dbReference>
<comment type="caution">
    <text evidence="6">The sequence shown here is derived from an EMBL/GenBank/DDBJ whole genome shotgun (WGS) entry which is preliminary data.</text>
</comment>
<evidence type="ECO:0000256" key="2">
    <source>
        <dbReference type="PROSITE-ProRule" id="PRU00103"/>
    </source>
</evidence>
<dbReference type="PANTHER" id="PTHR12658:SF0">
    <property type="entry name" value="TUBULIN-SPECIFIC CHAPERONE D"/>
    <property type="match status" value="1"/>
</dbReference>
<dbReference type="GO" id="GO:0007023">
    <property type="term" value="P:post-chaperonin tubulin folding pathway"/>
    <property type="evidence" value="ECO:0007669"/>
    <property type="project" value="InterPro"/>
</dbReference>
<evidence type="ECO:0000256" key="3">
    <source>
        <dbReference type="SAM" id="MobiDB-lite"/>
    </source>
</evidence>
<feature type="domain" description="Tubulin-folding cofactor D ARM repeats" evidence="5">
    <location>
        <begin position="101"/>
        <end position="349"/>
    </location>
</feature>
<dbReference type="AlphaFoldDB" id="A0A9P7BN17"/>
<dbReference type="Pfam" id="PF23579">
    <property type="entry name" value="ARM_TBCD"/>
    <property type="match status" value="1"/>
</dbReference>
<dbReference type="OrthoDB" id="10253476at2759"/>
<dbReference type="Pfam" id="PF25767">
    <property type="entry name" value="ARM_TBCD_2nd"/>
    <property type="match status" value="1"/>
</dbReference>
<dbReference type="Gene3D" id="1.25.10.10">
    <property type="entry name" value="Leucine-rich Repeat Variant"/>
    <property type="match status" value="2"/>
</dbReference>